<feature type="signal peptide" evidence="5">
    <location>
        <begin position="1"/>
        <end position="16"/>
    </location>
</feature>
<evidence type="ECO:0000256" key="5">
    <source>
        <dbReference type="SAM" id="SignalP"/>
    </source>
</evidence>
<dbReference type="GO" id="GO:0006508">
    <property type="term" value="P:proteolysis"/>
    <property type="evidence" value="ECO:0007669"/>
    <property type="project" value="UniProtKB-KW"/>
</dbReference>
<evidence type="ECO:0000256" key="4">
    <source>
        <dbReference type="ARBA" id="ARBA00022807"/>
    </source>
</evidence>
<proteinExistence type="inferred from homology"/>
<dbReference type="GO" id="GO:0005829">
    <property type="term" value="C:cytosol"/>
    <property type="evidence" value="ECO:0007669"/>
    <property type="project" value="Ensembl"/>
</dbReference>
<keyword evidence="3" id="KW-0378">Hydrolase</keyword>
<dbReference type="Proteomes" id="UP000694392">
    <property type="component" value="Unplaced"/>
</dbReference>
<keyword evidence="4" id="KW-0788">Thiol protease</keyword>
<dbReference type="OMA" id="CHWLNDE"/>
<evidence type="ECO:0000313" key="7">
    <source>
        <dbReference type="Ensembl" id="ENSSPUP00000021716.1"/>
    </source>
</evidence>
<dbReference type="Pfam" id="PF02902">
    <property type="entry name" value="Peptidase_C48"/>
    <property type="match status" value="1"/>
</dbReference>
<dbReference type="SUPFAM" id="SSF54001">
    <property type="entry name" value="Cysteine proteinases"/>
    <property type="match status" value="1"/>
</dbReference>
<dbReference type="AlphaFoldDB" id="A0A8D0HLM0"/>
<dbReference type="PANTHER" id="PTHR12606:SF11">
    <property type="entry name" value="SENTRIN-SPECIFIC PROTEASE 2"/>
    <property type="match status" value="1"/>
</dbReference>
<dbReference type="InterPro" id="IPR038765">
    <property type="entry name" value="Papain-like_cys_pep_sf"/>
</dbReference>
<comment type="similarity">
    <text evidence="1">Belongs to the peptidase C48 family.</text>
</comment>
<dbReference type="Ensembl" id="ENSSPUT00000023141.1">
    <property type="protein sequence ID" value="ENSSPUP00000021716.1"/>
    <property type="gene ID" value="ENSSPUG00000016682.1"/>
</dbReference>
<reference evidence="7" key="2">
    <citation type="submission" date="2025-09" db="UniProtKB">
        <authorList>
            <consortium name="Ensembl"/>
        </authorList>
    </citation>
    <scope>IDENTIFICATION</scope>
</reference>
<keyword evidence="2" id="KW-0645">Protease</keyword>
<dbReference type="FunFam" id="3.40.395.10:FF:000001">
    <property type="entry name" value="Sentrin-specific protease 1"/>
    <property type="match status" value="1"/>
</dbReference>
<evidence type="ECO:0000313" key="8">
    <source>
        <dbReference type="Proteomes" id="UP000694392"/>
    </source>
</evidence>
<keyword evidence="8" id="KW-1185">Reference proteome</keyword>
<dbReference type="GO" id="GO:0016929">
    <property type="term" value="F:deSUMOylase activity"/>
    <property type="evidence" value="ECO:0007669"/>
    <property type="project" value="TreeGrafter"/>
</dbReference>
<keyword evidence="5" id="KW-0732">Signal</keyword>
<evidence type="ECO:0000256" key="2">
    <source>
        <dbReference type="ARBA" id="ARBA00022670"/>
    </source>
</evidence>
<dbReference type="GO" id="GO:0070139">
    <property type="term" value="F:SUMO-specific endopeptidase activity"/>
    <property type="evidence" value="ECO:0007669"/>
    <property type="project" value="Ensembl"/>
</dbReference>
<dbReference type="GeneTree" id="ENSGT00940000154951"/>
<dbReference type="GO" id="GO:0031398">
    <property type="term" value="P:positive regulation of protein ubiquitination"/>
    <property type="evidence" value="ECO:0007669"/>
    <property type="project" value="Ensembl"/>
</dbReference>
<dbReference type="GO" id="GO:0031397">
    <property type="term" value="P:negative regulation of protein ubiquitination"/>
    <property type="evidence" value="ECO:0007669"/>
    <property type="project" value="Ensembl"/>
</dbReference>
<protein>
    <submittedName>
        <fullName evidence="7">SUMO specific peptidase 2</fullName>
    </submittedName>
</protein>
<sequence length="504" mass="58192">MTLIWWFLVFKTFSNASDPLTDRLMESAPGIEMLHLEKNTASKASVHPEKETVAVSWRVLPCSSDYYNGRKNTKVHPKSVPEDSLPWRLPFQSHMSLVPASDTGKFLRRPSCTVEEGVQNVEREKYKRLLEQEKERYPRACSSPIAAKHSSVLNQSSQEYSREPLMVGGRVDEQHRGVGVPPFVTRRNGIKSAETWDPIWSRRRDVNRLLTAADGAPDPEMVLGRTDEGRLQQQLETCLSEEVSVRLHLGRGSCDSFRRPSVFEVGEQKCPSSDKTTELLLVLTENMEREVANALCHGRPDETLSTAFKLKITRGDIQTLRNHQWLNDEVINFYMNLLMERSKKSGFPSLHAFNTFFYPKLNSGGYRTVKRWTKRVDLFKQDIILVPVHLRVHWGLAVIDTRRKSIKYFDSMGQNGHRVCVTLLRYLQEESKAKRNLDILTSEWTLYSMKPHEIPQQLNGSDCGMFACMYAEFLSRDKPIAFTQNHMPYFRKKMAWEILHQQLL</sequence>
<dbReference type="PROSITE" id="PS50600">
    <property type="entry name" value="ULP_PROTEASE"/>
    <property type="match status" value="1"/>
</dbReference>
<dbReference type="InterPro" id="IPR003653">
    <property type="entry name" value="Peptidase_C48_C"/>
</dbReference>
<reference evidence="7" key="1">
    <citation type="submission" date="2025-08" db="UniProtKB">
        <authorList>
            <consortium name="Ensembl"/>
        </authorList>
    </citation>
    <scope>IDENTIFICATION</scope>
</reference>
<dbReference type="PANTHER" id="PTHR12606">
    <property type="entry name" value="SENTRIN/SUMO-SPECIFIC PROTEASE"/>
    <property type="match status" value="1"/>
</dbReference>
<name>A0A8D0HLM0_SPHPU</name>
<accession>A0A8D0HLM0</accession>
<organism evidence="7 8">
    <name type="scientific">Sphenodon punctatus</name>
    <name type="common">Tuatara</name>
    <name type="synonym">Hatteria punctata</name>
    <dbReference type="NCBI Taxonomy" id="8508"/>
    <lineage>
        <taxon>Eukaryota</taxon>
        <taxon>Metazoa</taxon>
        <taxon>Chordata</taxon>
        <taxon>Craniata</taxon>
        <taxon>Vertebrata</taxon>
        <taxon>Euteleostomi</taxon>
        <taxon>Lepidosauria</taxon>
        <taxon>Sphenodontia</taxon>
        <taxon>Sphenodontidae</taxon>
        <taxon>Sphenodon</taxon>
    </lineage>
</organism>
<dbReference type="GO" id="GO:0005643">
    <property type="term" value="C:nuclear pore"/>
    <property type="evidence" value="ECO:0007669"/>
    <property type="project" value="Ensembl"/>
</dbReference>
<dbReference type="GO" id="GO:0031648">
    <property type="term" value="P:protein destabilization"/>
    <property type="evidence" value="ECO:0007669"/>
    <property type="project" value="Ensembl"/>
</dbReference>
<evidence type="ECO:0000259" key="6">
    <source>
        <dbReference type="PROSITE" id="PS50600"/>
    </source>
</evidence>
<dbReference type="Gene3D" id="3.40.395.10">
    <property type="entry name" value="Adenoviral Proteinase, Chain A"/>
    <property type="match status" value="1"/>
</dbReference>
<dbReference type="GO" id="GO:0016926">
    <property type="term" value="P:protein desumoylation"/>
    <property type="evidence" value="ECO:0007669"/>
    <property type="project" value="Ensembl"/>
</dbReference>
<feature type="chain" id="PRO_5034231100" evidence="5">
    <location>
        <begin position="17"/>
        <end position="504"/>
    </location>
</feature>
<evidence type="ECO:0000256" key="1">
    <source>
        <dbReference type="ARBA" id="ARBA00005234"/>
    </source>
</evidence>
<evidence type="ECO:0000256" key="3">
    <source>
        <dbReference type="ARBA" id="ARBA00022801"/>
    </source>
</evidence>
<gene>
    <name evidence="7" type="primary">SENP2</name>
</gene>
<feature type="domain" description="Ubiquitin-like protease family profile" evidence="6">
    <location>
        <begin position="310"/>
        <end position="474"/>
    </location>
</feature>